<keyword evidence="7 11" id="KW-0862">Zinc</keyword>
<feature type="binding site" evidence="11">
    <location>
        <position position="476"/>
    </location>
    <ligand>
        <name>Zn(2+)</name>
        <dbReference type="ChEBI" id="CHEBI:29105"/>
        <label>1</label>
    </ligand>
</feature>
<keyword evidence="2 11" id="KW-0235">DNA replication</keyword>
<dbReference type="SMART" id="SM00490">
    <property type="entry name" value="HELICc"/>
    <property type="match status" value="1"/>
</dbReference>
<dbReference type="Proteomes" id="UP001165395">
    <property type="component" value="Unassembled WGS sequence"/>
</dbReference>
<name>A0ABS8D5K7_9NEIS</name>
<feature type="domain" description="Helicase ATP-binding" evidence="12">
    <location>
        <begin position="206"/>
        <end position="373"/>
    </location>
</feature>
<evidence type="ECO:0000259" key="12">
    <source>
        <dbReference type="PROSITE" id="PS51192"/>
    </source>
</evidence>
<dbReference type="InterPro" id="IPR014001">
    <property type="entry name" value="Helicase_ATP-bd"/>
</dbReference>
<keyword evidence="1 11" id="KW-0639">Primosome</keyword>
<dbReference type="SMART" id="SM00487">
    <property type="entry name" value="DEXDc"/>
    <property type="match status" value="1"/>
</dbReference>
<comment type="cofactor">
    <cofactor evidence="11">
        <name>Zn(2+)</name>
        <dbReference type="ChEBI" id="CHEBI:29105"/>
    </cofactor>
    <text evidence="11">Binds 2 zinc ions per subunit.</text>
</comment>
<comment type="function">
    <text evidence="11">Initiates the restart of stalled replication forks, which reloads the replicative helicase on sites other than the origin of replication. Recognizes and binds to abandoned replication forks and remodels them to uncover a helicase loading site. Promotes assembly of the primosome at these replication forks.</text>
</comment>
<evidence type="ECO:0000256" key="2">
    <source>
        <dbReference type="ARBA" id="ARBA00022705"/>
    </source>
</evidence>
<keyword evidence="10 11" id="KW-0413">Isomerase</keyword>
<dbReference type="Pfam" id="PF18319">
    <property type="entry name" value="Zn_ribbon_PriA"/>
    <property type="match status" value="1"/>
</dbReference>
<reference evidence="14" key="1">
    <citation type="submission" date="2021-10" db="EMBL/GenBank/DDBJ databases">
        <title>The complete genome sequence of Leeia sp. TBRC 13508.</title>
        <authorList>
            <person name="Charoenyingcharoen P."/>
            <person name="Yukphan P."/>
        </authorList>
    </citation>
    <scope>NUCLEOTIDE SEQUENCE</scope>
    <source>
        <strain evidence="14">TBRC 13508</strain>
    </source>
</reference>
<dbReference type="InterPro" id="IPR041222">
    <property type="entry name" value="PriA_3primeBD"/>
</dbReference>
<accession>A0ABS8D5K7</accession>
<keyword evidence="6 11" id="KW-0347">Helicase</keyword>
<evidence type="ECO:0000256" key="11">
    <source>
        <dbReference type="HAMAP-Rule" id="MF_00983"/>
    </source>
</evidence>
<dbReference type="NCBIfam" id="NF004067">
    <property type="entry name" value="PRK05580.1-4"/>
    <property type="match status" value="1"/>
</dbReference>
<feature type="domain" description="Helicase C-terminal" evidence="13">
    <location>
        <begin position="414"/>
        <end position="622"/>
    </location>
</feature>
<feature type="binding site" evidence="11">
    <location>
        <position position="463"/>
    </location>
    <ligand>
        <name>Zn(2+)</name>
        <dbReference type="ChEBI" id="CHEBI:29105"/>
        <label>2</label>
    </ligand>
</feature>
<keyword evidence="5 11" id="KW-0378">Hydrolase</keyword>
<evidence type="ECO:0000256" key="4">
    <source>
        <dbReference type="ARBA" id="ARBA00022741"/>
    </source>
</evidence>
<evidence type="ECO:0000259" key="13">
    <source>
        <dbReference type="PROSITE" id="PS51194"/>
    </source>
</evidence>
<dbReference type="CDD" id="cd17929">
    <property type="entry name" value="DEXHc_priA"/>
    <property type="match status" value="1"/>
</dbReference>
<dbReference type="InterPro" id="IPR005259">
    <property type="entry name" value="PriA"/>
</dbReference>
<dbReference type="EMBL" id="JAJBZT010000003">
    <property type="protein sequence ID" value="MCB6183456.1"/>
    <property type="molecule type" value="Genomic_DNA"/>
</dbReference>
<comment type="catalytic activity">
    <reaction evidence="11">
        <text>Couples ATP hydrolysis with the unwinding of duplex DNA by translocating in the 3'-5' direction.</text>
        <dbReference type="EC" id="5.6.2.4"/>
    </reaction>
</comment>
<evidence type="ECO:0000256" key="3">
    <source>
        <dbReference type="ARBA" id="ARBA00022723"/>
    </source>
</evidence>
<keyword evidence="8 11" id="KW-0067">ATP-binding</keyword>
<evidence type="ECO:0000256" key="10">
    <source>
        <dbReference type="ARBA" id="ARBA00023235"/>
    </source>
</evidence>
<gene>
    <name evidence="11" type="primary">priA</name>
    <name evidence="14" type="ORF">LIN78_07840</name>
</gene>
<comment type="caution">
    <text evidence="14">The sequence shown here is derived from an EMBL/GenBank/DDBJ whole genome shotgun (WGS) entry which is preliminary data.</text>
</comment>
<keyword evidence="4 11" id="KW-0547">Nucleotide-binding</keyword>
<evidence type="ECO:0000256" key="6">
    <source>
        <dbReference type="ARBA" id="ARBA00022806"/>
    </source>
</evidence>
<evidence type="ECO:0000313" key="14">
    <source>
        <dbReference type="EMBL" id="MCB6183456.1"/>
    </source>
</evidence>
<sequence length="729" mass="81182">MADVFKIARIALDVPLPRCFDYLLDGVTKSDIGKRVKISFANREKVGVIVDCVNETDVPTAKLKTVESVLDAEPLLTEDVLSLLRFCSQYYQYPLGATLFTAIPSRLRQVNAFKPDVSVYYQLNHDGMTALASLKKSAKAQLLLRDRLLQPAGKDELKWLASTANNIIKKWLEAGWLDEVAVPASQAMIVGEKPLLTHEQKAAIEQIAFNGFQTALLFGVTGSGKTEVYLQLVEKALQQKKQVLVLVPEINLTPQLFQRFAKRFPSIRIAALHSNVSDAERASEWLAAKRGDREIVLGTRLSVFAPLPHLGLIIVDEEHDAAYKQQDSLRYSAKHVAVVRAKQANVPIVLGSATPSLEMWSQAIEGKFDLLPMTRRAVDAAVLPTIGIVDTRKRYAEDGLSAELLAAIGDRLHRKEQSLVFINRRGFSPVVFCDACGWQAGCQRCSARLVLHRAQRRLICHHCGWGLPAMSACPDCGNQDLKPIGAGTQRLEEALETHFPNARVLRVDRDAMRLKGSWEAAQAQIMDGEADILIGTQMLAKGHDFPLLTLVGVINADVSLHSADFRATEKLFAQLMQVSGRAGRAGLPGQVLIQTGFPDHPVFEYLTRHDFQGFAEQLLTERQLCEFPPYSFQAILRAEASRVELALEWLQAAKSLGLRDGARWLDQVEVFDPVPALMVKVDQKERAQLLFQSKSRVTLQKFLSEWSYLLYDMPLKGGHWTLEVDPIDI</sequence>
<feature type="binding site" evidence="11">
    <location>
        <position position="473"/>
    </location>
    <ligand>
        <name>Zn(2+)</name>
        <dbReference type="ChEBI" id="CHEBI:29105"/>
        <label>1</label>
    </ligand>
</feature>
<dbReference type="CDD" id="cd18804">
    <property type="entry name" value="SF2_C_priA"/>
    <property type="match status" value="1"/>
</dbReference>
<dbReference type="InterPro" id="IPR011545">
    <property type="entry name" value="DEAD/DEAH_box_helicase_dom"/>
</dbReference>
<evidence type="ECO:0000256" key="9">
    <source>
        <dbReference type="ARBA" id="ARBA00023125"/>
    </source>
</evidence>
<dbReference type="InterPro" id="IPR001650">
    <property type="entry name" value="Helicase_C-like"/>
</dbReference>
<dbReference type="InterPro" id="IPR027417">
    <property type="entry name" value="P-loop_NTPase"/>
</dbReference>
<dbReference type="RefSeq" id="WP_227180227.1">
    <property type="nucleotide sequence ID" value="NZ_JAJBZT010000003.1"/>
</dbReference>
<dbReference type="Pfam" id="PF00271">
    <property type="entry name" value="Helicase_C"/>
    <property type="match status" value="1"/>
</dbReference>
<proteinExistence type="inferred from homology"/>
<dbReference type="Pfam" id="PF17764">
    <property type="entry name" value="PriA_3primeBD"/>
    <property type="match status" value="1"/>
</dbReference>
<keyword evidence="3 11" id="KW-0479">Metal-binding</keyword>
<dbReference type="NCBIfam" id="TIGR00595">
    <property type="entry name" value="priA"/>
    <property type="match status" value="1"/>
</dbReference>
<feature type="binding site" evidence="11">
    <location>
        <position position="442"/>
    </location>
    <ligand>
        <name>Zn(2+)</name>
        <dbReference type="ChEBI" id="CHEBI:29105"/>
        <label>2</label>
    </ligand>
</feature>
<feature type="binding site" evidence="11">
    <location>
        <position position="433"/>
    </location>
    <ligand>
        <name>Zn(2+)</name>
        <dbReference type="ChEBI" id="CHEBI:29105"/>
        <label>1</label>
    </ligand>
</feature>
<evidence type="ECO:0000256" key="1">
    <source>
        <dbReference type="ARBA" id="ARBA00022515"/>
    </source>
</evidence>
<comment type="subunit">
    <text evidence="11">Component of the replication restart primosome.</text>
</comment>
<dbReference type="PROSITE" id="PS51192">
    <property type="entry name" value="HELICASE_ATP_BIND_1"/>
    <property type="match status" value="1"/>
</dbReference>
<dbReference type="HAMAP" id="MF_00983">
    <property type="entry name" value="PriA"/>
    <property type="match status" value="1"/>
</dbReference>
<dbReference type="InterPro" id="IPR041236">
    <property type="entry name" value="PriA_C"/>
</dbReference>
<dbReference type="PANTHER" id="PTHR30580:SF0">
    <property type="entry name" value="PRIMOSOMAL PROTEIN N"/>
    <property type="match status" value="1"/>
</dbReference>
<dbReference type="EC" id="5.6.2.4" evidence="11"/>
<feature type="binding site" evidence="11">
    <location>
        <position position="445"/>
    </location>
    <ligand>
        <name>Zn(2+)</name>
        <dbReference type="ChEBI" id="CHEBI:29105"/>
        <label>2</label>
    </ligand>
</feature>
<evidence type="ECO:0000256" key="7">
    <source>
        <dbReference type="ARBA" id="ARBA00022833"/>
    </source>
</evidence>
<organism evidence="14 15">
    <name type="scientific">Leeia speluncae</name>
    <dbReference type="NCBI Taxonomy" id="2884804"/>
    <lineage>
        <taxon>Bacteria</taxon>
        <taxon>Pseudomonadati</taxon>
        <taxon>Pseudomonadota</taxon>
        <taxon>Betaproteobacteria</taxon>
        <taxon>Neisseriales</taxon>
        <taxon>Leeiaceae</taxon>
        <taxon>Leeia</taxon>
    </lineage>
</organism>
<evidence type="ECO:0000256" key="5">
    <source>
        <dbReference type="ARBA" id="ARBA00022801"/>
    </source>
</evidence>
<evidence type="ECO:0000313" key="15">
    <source>
        <dbReference type="Proteomes" id="UP001165395"/>
    </source>
</evidence>
<dbReference type="PANTHER" id="PTHR30580">
    <property type="entry name" value="PRIMOSOMAL PROTEIN N"/>
    <property type="match status" value="1"/>
</dbReference>
<protein>
    <recommendedName>
        <fullName evidence="11">Replication restart protein PriA</fullName>
    </recommendedName>
    <alternativeName>
        <fullName evidence="11">ATP-dependent DNA helicase PriA</fullName>
        <ecNumber evidence="11">5.6.2.4</ecNumber>
    </alternativeName>
    <alternativeName>
        <fullName evidence="11">DNA 3'-5' helicase PriA</fullName>
    </alternativeName>
</protein>
<dbReference type="Pfam" id="PF00270">
    <property type="entry name" value="DEAD"/>
    <property type="match status" value="1"/>
</dbReference>
<comment type="similarity">
    <text evidence="11">Belongs to the helicase family. PriA subfamily.</text>
</comment>
<evidence type="ECO:0000256" key="8">
    <source>
        <dbReference type="ARBA" id="ARBA00022840"/>
    </source>
</evidence>
<keyword evidence="15" id="KW-1185">Reference proteome</keyword>
<dbReference type="Pfam" id="PF18074">
    <property type="entry name" value="PriA_C"/>
    <property type="match status" value="1"/>
</dbReference>
<comment type="catalytic activity">
    <reaction evidence="11">
        <text>ATP + H2O = ADP + phosphate + H(+)</text>
        <dbReference type="Rhea" id="RHEA:13065"/>
        <dbReference type="ChEBI" id="CHEBI:15377"/>
        <dbReference type="ChEBI" id="CHEBI:15378"/>
        <dbReference type="ChEBI" id="CHEBI:30616"/>
        <dbReference type="ChEBI" id="CHEBI:43474"/>
        <dbReference type="ChEBI" id="CHEBI:456216"/>
        <dbReference type="EC" id="5.6.2.4"/>
    </reaction>
</comment>
<feature type="binding site" evidence="11">
    <location>
        <position position="436"/>
    </location>
    <ligand>
        <name>Zn(2+)</name>
        <dbReference type="ChEBI" id="CHEBI:29105"/>
        <label>1</label>
    </ligand>
</feature>
<feature type="binding site" evidence="11">
    <location>
        <position position="460"/>
    </location>
    <ligand>
        <name>Zn(2+)</name>
        <dbReference type="ChEBI" id="CHEBI:29105"/>
        <label>2</label>
    </ligand>
</feature>
<dbReference type="SUPFAM" id="SSF52540">
    <property type="entry name" value="P-loop containing nucleoside triphosphate hydrolases"/>
    <property type="match status" value="2"/>
</dbReference>
<dbReference type="GO" id="GO:0016787">
    <property type="term" value="F:hydrolase activity"/>
    <property type="evidence" value="ECO:0007669"/>
    <property type="project" value="UniProtKB-KW"/>
</dbReference>
<dbReference type="Gene3D" id="3.40.50.300">
    <property type="entry name" value="P-loop containing nucleotide triphosphate hydrolases"/>
    <property type="match status" value="2"/>
</dbReference>
<dbReference type="InterPro" id="IPR042115">
    <property type="entry name" value="PriA_3primeBD_sf"/>
</dbReference>
<dbReference type="PROSITE" id="PS51194">
    <property type="entry name" value="HELICASE_CTER"/>
    <property type="match status" value="1"/>
</dbReference>
<dbReference type="InterPro" id="IPR040498">
    <property type="entry name" value="PriA_CRR"/>
</dbReference>
<dbReference type="Gene3D" id="3.40.1440.60">
    <property type="entry name" value="PriA, 3(prime) DNA-binding domain"/>
    <property type="match status" value="1"/>
</dbReference>
<keyword evidence="9 11" id="KW-0238">DNA-binding</keyword>